<evidence type="ECO:0000313" key="2">
    <source>
        <dbReference type="Proteomes" id="UP000054537"/>
    </source>
</evidence>
<reference evidence="1 2" key="1">
    <citation type="submission" date="2014-10" db="EMBL/GenBank/DDBJ databases">
        <title>Draft genome sequence of Actinoplanes utahensis NRRL 12052.</title>
        <authorList>
            <person name="Velasco-Bucheli B."/>
            <person name="del Cerro C."/>
            <person name="Hormigo D."/>
            <person name="Garcia J.L."/>
            <person name="Acebal C."/>
            <person name="Arroyo M."/>
            <person name="de la Mata I."/>
        </authorList>
    </citation>
    <scope>NUCLEOTIDE SEQUENCE [LARGE SCALE GENOMIC DNA]</scope>
    <source>
        <strain evidence="1 2">NRRL 12052</strain>
    </source>
</reference>
<dbReference type="OrthoDB" id="4212666at2"/>
<name>A0A0A6US38_ACTUT</name>
<comment type="caution">
    <text evidence="1">The sequence shown here is derived from an EMBL/GenBank/DDBJ whole genome shotgun (WGS) entry which is preliminary data.</text>
</comment>
<dbReference type="EMBL" id="JRTT01000012">
    <property type="protein sequence ID" value="KHD77274.1"/>
    <property type="molecule type" value="Genomic_DNA"/>
</dbReference>
<keyword evidence="2" id="KW-1185">Reference proteome</keyword>
<protein>
    <submittedName>
        <fullName evidence="1">Uncharacterized protein</fullName>
    </submittedName>
</protein>
<proteinExistence type="predicted"/>
<dbReference type="RefSeq" id="WP_043524542.1">
    <property type="nucleotide sequence ID" value="NZ_BAABKU010000016.1"/>
</dbReference>
<organism evidence="1 2">
    <name type="scientific">Actinoplanes utahensis</name>
    <dbReference type="NCBI Taxonomy" id="1869"/>
    <lineage>
        <taxon>Bacteria</taxon>
        <taxon>Bacillati</taxon>
        <taxon>Actinomycetota</taxon>
        <taxon>Actinomycetes</taxon>
        <taxon>Micromonosporales</taxon>
        <taxon>Micromonosporaceae</taxon>
        <taxon>Actinoplanes</taxon>
    </lineage>
</organism>
<sequence>MSDGYGSSVDRLPRSMVKVVRAPADDSRLLMWVGRSGVRLLDFDEHQQSDRASLQRFPQNGDSSITWASVPSAFVIRAGRDDERAIGDYLREGGDVVIMWSSLALPSVLLSAAEASARISEIMATMPLLWLYRPDRGLVLERNYFEDTVTVARIPLG</sequence>
<dbReference type="AlphaFoldDB" id="A0A0A6US38"/>
<gene>
    <name evidence="1" type="ORF">MB27_12770</name>
</gene>
<accession>A0A0A6US38</accession>
<evidence type="ECO:0000313" key="1">
    <source>
        <dbReference type="EMBL" id="KHD77274.1"/>
    </source>
</evidence>
<dbReference type="Proteomes" id="UP000054537">
    <property type="component" value="Unassembled WGS sequence"/>
</dbReference>